<dbReference type="eggNOG" id="COG1006">
    <property type="taxonomic scope" value="Bacteria"/>
</dbReference>
<evidence type="ECO:0000313" key="9">
    <source>
        <dbReference type="EMBL" id="EGV18941.1"/>
    </source>
</evidence>
<proteinExistence type="inferred from homology"/>
<keyword evidence="5 8" id="KW-1133">Transmembrane helix</keyword>
<dbReference type="EMBL" id="AFWV01000005">
    <property type="protein sequence ID" value="EGV18941.1"/>
    <property type="molecule type" value="Genomic_DNA"/>
</dbReference>
<evidence type="ECO:0000313" key="10">
    <source>
        <dbReference type="Proteomes" id="UP000005459"/>
    </source>
</evidence>
<dbReference type="RefSeq" id="WP_007192621.1">
    <property type="nucleotide sequence ID" value="NZ_AFWV01000005.1"/>
</dbReference>
<evidence type="ECO:0000256" key="2">
    <source>
        <dbReference type="ARBA" id="ARBA00010388"/>
    </source>
</evidence>
<comment type="similarity">
    <text evidence="2">Belongs to the CPA3 antiporters (TC 2.A.63) subunit C family.</text>
</comment>
<keyword evidence="9" id="KW-0830">Ubiquinone</keyword>
<dbReference type="GO" id="GO:0005886">
    <property type="term" value="C:plasma membrane"/>
    <property type="evidence" value="ECO:0007669"/>
    <property type="project" value="UniProtKB-SubCell"/>
</dbReference>
<keyword evidence="6 8" id="KW-0472">Membrane</keyword>
<feature type="transmembrane region" description="Helical" evidence="8">
    <location>
        <begin position="34"/>
        <end position="56"/>
    </location>
</feature>
<evidence type="ECO:0000256" key="3">
    <source>
        <dbReference type="ARBA" id="ARBA00022475"/>
    </source>
</evidence>
<feature type="region of interest" description="Disordered" evidence="7">
    <location>
        <begin position="129"/>
        <end position="174"/>
    </location>
</feature>
<evidence type="ECO:0000256" key="4">
    <source>
        <dbReference type="ARBA" id="ARBA00022692"/>
    </source>
</evidence>
<comment type="subcellular location">
    <subcellularLocation>
        <location evidence="1">Cell membrane</location>
        <topology evidence="1">Multi-pass membrane protein</topology>
    </subcellularLocation>
</comment>
<gene>
    <name evidence="9" type="ORF">ThimaDRAFT_1745</name>
</gene>
<dbReference type="Proteomes" id="UP000005459">
    <property type="component" value="Unassembled WGS sequence"/>
</dbReference>
<dbReference type="STRING" id="768671.ThimaDRAFT_1745"/>
<evidence type="ECO:0000256" key="6">
    <source>
        <dbReference type="ARBA" id="ARBA00023136"/>
    </source>
</evidence>
<feature type="transmembrane region" description="Helical" evidence="8">
    <location>
        <begin position="6"/>
        <end position="27"/>
    </location>
</feature>
<dbReference type="InterPro" id="IPR039428">
    <property type="entry name" value="NUOK/Mnh_C1-like"/>
</dbReference>
<reference evidence="9 10" key="1">
    <citation type="submission" date="2011-06" db="EMBL/GenBank/DDBJ databases">
        <title>The draft genome of Thiocapsa marina 5811.</title>
        <authorList>
            <consortium name="US DOE Joint Genome Institute (JGI-PGF)"/>
            <person name="Lucas S."/>
            <person name="Han J."/>
            <person name="Cheng J.-F."/>
            <person name="Goodwin L."/>
            <person name="Pitluck S."/>
            <person name="Peters L."/>
            <person name="Land M.L."/>
            <person name="Hauser L."/>
            <person name="Vogl K."/>
            <person name="Liu Z."/>
            <person name="Imhoff J."/>
            <person name="Thiel V."/>
            <person name="Frigaard N.-U."/>
            <person name="Bryant D."/>
            <person name="Woyke T.J."/>
        </authorList>
    </citation>
    <scope>NUCLEOTIDE SEQUENCE [LARGE SCALE GENOMIC DNA]</scope>
    <source>
        <strain evidence="9 10">5811</strain>
    </source>
</reference>
<dbReference type="PANTHER" id="PTHR34583">
    <property type="entry name" value="ANTIPORTER SUBUNIT MNHC2-RELATED"/>
    <property type="match status" value="1"/>
</dbReference>
<name>F9U9Z3_9GAMM</name>
<keyword evidence="10" id="KW-1185">Reference proteome</keyword>
<evidence type="ECO:0000256" key="1">
    <source>
        <dbReference type="ARBA" id="ARBA00004651"/>
    </source>
</evidence>
<keyword evidence="4 8" id="KW-0812">Transmembrane</keyword>
<evidence type="ECO:0000256" key="5">
    <source>
        <dbReference type="ARBA" id="ARBA00022989"/>
    </source>
</evidence>
<dbReference type="Gene3D" id="1.10.287.3510">
    <property type="match status" value="1"/>
</dbReference>
<feature type="transmembrane region" description="Helical" evidence="8">
    <location>
        <begin position="76"/>
        <end position="100"/>
    </location>
</feature>
<evidence type="ECO:0000256" key="7">
    <source>
        <dbReference type="SAM" id="MobiDB-lite"/>
    </source>
</evidence>
<accession>F9U9Z3</accession>
<organism evidence="9 10">
    <name type="scientific">Thiocapsa marina 5811</name>
    <dbReference type="NCBI Taxonomy" id="768671"/>
    <lineage>
        <taxon>Bacteria</taxon>
        <taxon>Pseudomonadati</taxon>
        <taxon>Pseudomonadota</taxon>
        <taxon>Gammaproteobacteria</taxon>
        <taxon>Chromatiales</taxon>
        <taxon>Chromatiaceae</taxon>
        <taxon>Thiocapsa</taxon>
    </lineage>
</organism>
<dbReference type="AlphaFoldDB" id="F9U9Z3"/>
<keyword evidence="3" id="KW-1003">Cell membrane</keyword>
<dbReference type="Pfam" id="PF00420">
    <property type="entry name" value="Oxidored_q2"/>
    <property type="match status" value="1"/>
</dbReference>
<evidence type="ECO:0000256" key="8">
    <source>
        <dbReference type="SAM" id="Phobius"/>
    </source>
</evidence>
<dbReference type="InterPro" id="IPR050601">
    <property type="entry name" value="CPA3_antiporter_subunitC"/>
</dbReference>
<dbReference type="OrthoDB" id="9799219at2"/>
<sequence>MMSLTLEGVVLIGALGLIVIGALGMAISNHLFRMLLALVLAESGANLLIVLSGYRVGASAPILGFGDPTAPMVDPVPQVLVLTAIVIGVGVQALAVALLLKVYRVYGTLNVRELRDRMDADVATAAGVEADASQDAPAGERPLPPVPAHASVGSGGFGRRGPVPFPPQSDERRP</sequence>
<protein>
    <submittedName>
        <fullName evidence="9">NADH-ubiquinone oxidoreductase chain 4L</fullName>
    </submittedName>
</protein>
<dbReference type="PANTHER" id="PTHR34583:SF2">
    <property type="entry name" value="ANTIPORTER SUBUNIT MNHC2-RELATED"/>
    <property type="match status" value="1"/>
</dbReference>